<keyword evidence="7 10" id="KW-0215">Deoxyribonucleotide synthesis</keyword>
<evidence type="ECO:0000256" key="4">
    <source>
        <dbReference type="ARBA" id="ARBA00022741"/>
    </source>
</evidence>
<dbReference type="GO" id="GO:0009263">
    <property type="term" value="P:deoxyribonucleotide biosynthetic process"/>
    <property type="evidence" value="ECO:0007669"/>
    <property type="project" value="UniProtKB-KW"/>
</dbReference>
<dbReference type="Pfam" id="PF02867">
    <property type="entry name" value="Ribonuc_red_lgC"/>
    <property type="match status" value="1"/>
</dbReference>
<dbReference type="Pfam" id="PF00317">
    <property type="entry name" value="Ribonuc_red_lgN"/>
    <property type="match status" value="1"/>
</dbReference>
<dbReference type="PROSITE" id="PS00089">
    <property type="entry name" value="RIBORED_LARGE"/>
    <property type="match status" value="1"/>
</dbReference>
<evidence type="ECO:0000256" key="3">
    <source>
        <dbReference type="ARBA" id="ARBA00022533"/>
    </source>
</evidence>
<organism evidence="12 13">
    <name type="scientific">Anaerococcus octavius</name>
    <dbReference type="NCBI Taxonomy" id="54007"/>
    <lineage>
        <taxon>Bacteria</taxon>
        <taxon>Bacillati</taxon>
        <taxon>Bacillota</taxon>
        <taxon>Tissierellia</taxon>
        <taxon>Tissierellales</taxon>
        <taxon>Peptoniphilaceae</taxon>
        <taxon>Anaerococcus</taxon>
    </lineage>
</organism>
<evidence type="ECO:0000256" key="9">
    <source>
        <dbReference type="PROSITE-ProRule" id="PRU00492"/>
    </source>
</evidence>
<keyword evidence="4 9" id="KW-0547">Nucleotide-binding</keyword>
<comment type="caution">
    <text evidence="12">The sequence shown here is derived from an EMBL/GenBank/DDBJ whole genome shotgun (WGS) entry which is preliminary data.</text>
</comment>
<dbReference type="Pfam" id="PF03477">
    <property type="entry name" value="ATP-cone"/>
    <property type="match status" value="1"/>
</dbReference>
<evidence type="ECO:0000256" key="8">
    <source>
        <dbReference type="ARBA" id="ARBA00047754"/>
    </source>
</evidence>
<dbReference type="SUPFAM" id="SSF48168">
    <property type="entry name" value="R1 subunit of ribonucleotide reductase, N-terminal domain"/>
    <property type="match status" value="1"/>
</dbReference>
<dbReference type="UniPathway" id="UPA00326"/>
<reference evidence="12 13" key="1">
    <citation type="submission" date="2017-12" db="EMBL/GenBank/DDBJ databases">
        <title>Phylogenetic diversity of female urinary microbiome.</title>
        <authorList>
            <person name="Thomas-White K."/>
            <person name="Wolfe A.J."/>
        </authorList>
    </citation>
    <scope>NUCLEOTIDE SEQUENCE [LARGE SCALE GENOMIC DNA]</scope>
    <source>
        <strain evidence="12 13">UMB0119</strain>
    </source>
</reference>
<dbReference type="PROSITE" id="PS51161">
    <property type="entry name" value="ATP_CONE"/>
    <property type="match status" value="1"/>
</dbReference>
<comment type="catalytic activity">
    <reaction evidence="8 10">
        <text>a 2'-deoxyribonucleoside 5'-diphosphate + [thioredoxin]-disulfide + H2O = a ribonucleoside 5'-diphosphate + [thioredoxin]-dithiol</text>
        <dbReference type="Rhea" id="RHEA:23252"/>
        <dbReference type="Rhea" id="RHEA-COMP:10698"/>
        <dbReference type="Rhea" id="RHEA-COMP:10700"/>
        <dbReference type="ChEBI" id="CHEBI:15377"/>
        <dbReference type="ChEBI" id="CHEBI:29950"/>
        <dbReference type="ChEBI" id="CHEBI:50058"/>
        <dbReference type="ChEBI" id="CHEBI:57930"/>
        <dbReference type="ChEBI" id="CHEBI:73316"/>
        <dbReference type="EC" id="1.17.4.1"/>
    </reaction>
</comment>
<comment type="similarity">
    <text evidence="1 10">Belongs to the ribonucleoside diphosphate reductase large chain family.</text>
</comment>
<evidence type="ECO:0000313" key="12">
    <source>
        <dbReference type="EMBL" id="PKZ17556.1"/>
    </source>
</evidence>
<proteinExistence type="inferred from homology"/>
<evidence type="ECO:0000256" key="5">
    <source>
        <dbReference type="ARBA" id="ARBA00022840"/>
    </source>
</evidence>
<evidence type="ECO:0000256" key="10">
    <source>
        <dbReference type="RuleBase" id="RU003410"/>
    </source>
</evidence>
<dbReference type="RefSeq" id="WP_101539716.1">
    <property type="nucleotide sequence ID" value="NZ_PKGS01000001.1"/>
</dbReference>
<gene>
    <name evidence="12" type="ORF">CYJ34_02245</name>
</gene>
<comment type="function">
    <text evidence="10">Provides the precursors necessary for DNA synthesis. Catalyzes the biosynthesis of deoxyribonucleotides from the corresponding ribonucleotides.</text>
</comment>
<dbReference type="InterPro" id="IPR005144">
    <property type="entry name" value="ATP-cone_dom"/>
</dbReference>
<accession>A0A2I1MBQ1</accession>
<sequence length="842" mass="96661">MDIIKRDGTKVPFEKEKIELAISKAFASVDSLVSDEKLSQMSDKIVATIEEKYPKDHVVSVEEVQDLVELTLIDENYYREVKSFILYRAKHNMDRKVMTDFEEYITDKEILDILTKVQKEFDNQRYPIDSLYMKFESFTKDNMSEDELLSALTRAASELTSKETPDWEIIAARFLMYEIDLEIKRNEERYDIVDLKSKIDYLTNAGLYGPYIKENYSSKDMDELEAYLKKERDNLFTYSGLDLVKKRYLIHTFTGDIIESVQEMFMGIAMHLAIPEKDKVAFAKRLYDILSTLKATMATPTMTNSRKPFNQLSSCFIDTVPDTLKGIYRSITNFAEVSKHGGGMGLYFGKVRANGSDIRGFEGVAGGVIRWIRLANDTAVAVDQLGVRQGAVACYLDIWHKDMPEFLGLKTNNGDDRMKAHDIFPGVCVPDYFWKLCRDDINATWYMFDPHEVLKKYGKALEDTYGDEWQEFYLKLVEDKNISRRTMPVKEMVRLLIKSWTETGTPFVFNRDAVNKMNPNKHKGMIYSSNLCTEIAQNMSPSETVSTEIIDENGDTIIVNKTKPGDFVECNLASLTLGKIDVTDQEELEETVRTIVRALDNVIDLNYYPTPYAEVTNKKYRAIGLGTSGYHHMLVKNDVKWTNREAHGEFVDKVYEDINYYAILESMEIAKEKGSYKEFKGSDWQTGAYFELRDYNSDRWEKLKENVAINGLRNGYLMAIAPTGSTSIISGTSAGVDPIMSRYFLEEKKGAIVPRVAPGLTTKTFWLYENAHDIDQNISMEMAGVRQRHIDQAQSINIYITNEYTMRQILNVYIKAWESGVKSIYYVRGKSLEVEECDSCAS</sequence>
<feature type="domain" description="ATP-cone" evidence="11">
    <location>
        <begin position="1"/>
        <end position="95"/>
    </location>
</feature>
<dbReference type="PRINTS" id="PR01183">
    <property type="entry name" value="RIBORDTASEM1"/>
</dbReference>
<dbReference type="PANTHER" id="PTHR11573">
    <property type="entry name" value="RIBONUCLEOSIDE-DIPHOSPHATE REDUCTASE LARGE CHAIN"/>
    <property type="match status" value="1"/>
</dbReference>
<dbReference type="AlphaFoldDB" id="A0A2I1MBQ1"/>
<dbReference type="EC" id="1.17.4.1" evidence="2 10"/>
<evidence type="ECO:0000256" key="2">
    <source>
        <dbReference type="ARBA" id="ARBA00012274"/>
    </source>
</evidence>
<evidence type="ECO:0000256" key="7">
    <source>
        <dbReference type="ARBA" id="ARBA00023116"/>
    </source>
</evidence>
<dbReference type="GO" id="GO:0004748">
    <property type="term" value="F:ribonucleoside-diphosphate reductase activity, thioredoxin disulfide as acceptor"/>
    <property type="evidence" value="ECO:0007669"/>
    <property type="project" value="UniProtKB-EC"/>
</dbReference>
<protein>
    <recommendedName>
        <fullName evidence="2 10">Ribonucleoside-diphosphate reductase</fullName>
        <ecNumber evidence="2 10">1.17.4.1</ecNumber>
    </recommendedName>
</protein>
<dbReference type="GO" id="GO:0005971">
    <property type="term" value="C:ribonucleoside-diphosphate reductase complex"/>
    <property type="evidence" value="ECO:0007669"/>
    <property type="project" value="TreeGrafter"/>
</dbReference>
<dbReference type="InterPro" id="IPR000788">
    <property type="entry name" value="RNR_lg_C"/>
</dbReference>
<dbReference type="InterPro" id="IPR039718">
    <property type="entry name" value="Rrm1"/>
</dbReference>
<dbReference type="InterPro" id="IPR013346">
    <property type="entry name" value="NrdE_NrdA_C"/>
</dbReference>
<dbReference type="Gene3D" id="3.20.70.20">
    <property type="match status" value="1"/>
</dbReference>
<evidence type="ECO:0000256" key="1">
    <source>
        <dbReference type="ARBA" id="ARBA00010406"/>
    </source>
</evidence>
<dbReference type="GO" id="GO:0005524">
    <property type="term" value="F:ATP binding"/>
    <property type="evidence" value="ECO:0007669"/>
    <property type="project" value="UniProtKB-UniRule"/>
</dbReference>
<evidence type="ECO:0000259" key="11">
    <source>
        <dbReference type="PROSITE" id="PS51161"/>
    </source>
</evidence>
<dbReference type="EMBL" id="PKGS01000001">
    <property type="protein sequence ID" value="PKZ17556.1"/>
    <property type="molecule type" value="Genomic_DNA"/>
</dbReference>
<keyword evidence="13" id="KW-1185">Reference proteome</keyword>
<dbReference type="NCBIfam" id="NF009028">
    <property type="entry name" value="PRK12364.1"/>
    <property type="match status" value="1"/>
</dbReference>
<dbReference type="CDD" id="cd01679">
    <property type="entry name" value="RNR_I"/>
    <property type="match status" value="1"/>
</dbReference>
<dbReference type="Proteomes" id="UP000234335">
    <property type="component" value="Unassembled WGS sequence"/>
</dbReference>
<keyword evidence="3" id="KW-0021">Allosteric enzyme</keyword>
<dbReference type="SUPFAM" id="SSF51998">
    <property type="entry name" value="PFL-like glycyl radical enzymes"/>
    <property type="match status" value="1"/>
</dbReference>
<evidence type="ECO:0000313" key="13">
    <source>
        <dbReference type="Proteomes" id="UP000234335"/>
    </source>
</evidence>
<dbReference type="InterPro" id="IPR013509">
    <property type="entry name" value="RNR_lsu_N"/>
</dbReference>
<name>A0A2I1MBQ1_9FIRM</name>
<dbReference type="InterPro" id="IPR008926">
    <property type="entry name" value="RNR_R1-su_N"/>
</dbReference>
<dbReference type="PANTHER" id="PTHR11573:SF6">
    <property type="entry name" value="RIBONUCLEOSIDE-DIPHOSPHATE REDUCTASE LARGE SUBUNIT"/>
    <property type="match status" value="1"/>
</dbReference>
<keyword evidence="5 9" id="KW-0067">ATP-binding</keyword>
<dbReference type="NCBIfam" id="TIGR02506">
    <property type="entry name" value="NrdE_NrdA"/>
    <property type="match status" value="1"/>
</dbReference>
<evidence type="ECO:0000256" key="6">
    <source>
        <dbReference type="ARBA" id="ARBA00023002"/>
    </source>
</evidence>
<keyword evidence="6 10" id="KW-0560">Oxidoreductase</keyword>